<dbReference type="InterPro" id="IPR006640">
    <property type="entry name" value="SprT-like_domain"/>
</dbReference>
<comment type="caution">
    <text evidence="3">The sequence shown here is derived from an EMBL/GenBank/DDBJ whole genome shotgun (WGS) entry which is preliminary data.</text>
</comment>
<evidence type="ECO:0000259" key="2">
    <source>
        <dbReference type="Pfam" id="PF10263"/>
    </source>
</evidence>
<gene>
    <name evidence="3" type="ORF">CSIM01_00171</name>
</gene>
<dbReference type="Proteomes" id="UP000070328">
    <property type="component" value="Unassembled WGS sequence"/>
</dbReference>
<organism evidence="3 4">
    <name type="scientific">Colletotrichum simmondsii</name>
    <dbReference type="NCBI Taxonomy" id="703756"/>
    <lineage>
        <taxon>Eukaryota</taxon>
        <taxon>Fungi</taxon>
        <taxon>Dikarya</taxon>
        <taxon>Ascomycota</taxon>
        <taxon>Pezizomycotina</taxon>
        <taxon>Sordariomycetes</taxon>
        <taxon>Hypocreomycetidae</taxon>
        <taxon>Glomerellales</taxon>
        <taxon>Glomerellaceae</taxon>
        <taxon>Colletotrichum</taxon>
        <taxon>Colletotrichum acutatum species complex</taxon>
    </lineage>
</organism>
<feature type="domain" description="SprT-like" evidence="2">
    <location>
        <begin position="317"/>
        <end position="429"/>
    </location>
</feature>
<dbReference type="AlphaFoldDB" id="A0A135SMG2"/>
<dbReference type="Pfam" id="PF10263">
    <property type="entry name" value="SprT-like"/>
    <property type="match status" value="1"/>
</dbReference>
<dbReference type="EMBL" id="JFBX01000510">
    <property type="protein sequence ID" value="KXH37109.1"/>
    <property type="molecule type" value="Genomic_DNA"/>
</dbReference>
<name>A0A135SMG2_9PEZI</name>
<accession>A0A135SMG2</accession>
<evidence type="ECO:0000313" key="3">
    <source>
        <dbReference type="EMBL" id="KXH37109.1"/>
    </source>
</evidence>
<feature type="compositionally biased region" description="Polar residues" evidence="1">
    <location>
        <begin position="236"/>
        <end position="248"/>
    </location>
</feature>
<dbReference type="OrthoDB" id="5236983at2759"/>
<protein>
    <recommendedName>
        <fullName evidence="2">SprT-like domain-containing protein</fullName>
    </recommendedName>
</protein>
<evidence type="ECO:0000256" key="1">
    <source>
        <dbReference type="SAM" id="MobiDB-lite"/>
    </source>
</evidence>
<dbReference type="GO" id="GO:0006950">
    <property type="term" value="P:response to stress"/>
    <property type="evidence" value="ECO:0007669"/>
    <property type="project" value="UniProtKB-ARBA"/>
</dbReference>
<reference evidence="3 4" key="1">
    <citation type="submission" date="2014-02" db="EMBL/GenBank/DDBJ databases">
        <title>The genome sequence of Colletotrichum simmondsii CBS122122.</title>
        <authorList>
            <person name="Baroncelli R."/>
            <person name="Thon M.R."/>
        </authorList>
    </citation>
    <scope>NUCLEOTIDE SEQUENCE [LARGE SCALE GENOMIC DNA]</scope>
    <source>
        <strain evidence="3 4">CBS122122</strain>
    </source>
</reference>
<sequence length="614" mass="70450">MGGKIPAPLPNPDLDEHTLPRPRLFRLLLPRWLRPPVTNPTALACLNLGSLFQSRVQSANHRLGADSQFPLFGGYGYIHARRGQYLYSWSPVFHLEHPPGLPHFIILPTSRSLPFPTNFALSFHFAISQECSMAFWVVGGEARPLSQGEGHALNSDLYVVGGKRRIGHADERDIYDGNYEYAHDDMPFQKRARVSHFTSDSDPVCPPRRSIPVQNLSFLVIREQTSPTPEPAEADVTSSQMERTASGLSISSDTDIYSAASEDDLRLLDDDVAARLVENRLQLGRRRTKDSQHERILRSLIRPRSRHAEFSIDNDALESIFSAANEIFFHNSLSQRVTWDWSHASSAQYKDHIIGTTALRRSKMGGFETLIVLSNPILKDKQYNRRLLISTFLHELIHSYLFIKCGVKARQCGGHTTGFRRIAELIDLWAGPDNLHLRNMEADLDHFREDEDHVPEGDMHRMGRPCRHNFPAFQEHLNPRHHTYHDNQTYERSRYRSQERWEYHINDHREYFPVSRESSPTSTTITTTEEDYDEVEPLEEGEIRETRGRLFFPGNYVSSRQSSAHERNFYDSYDEQWARTDDRGGIVVLSYDNAPQQAIPSYVRGCRDASPTCV</sequence>
<feature type="region of interest" description="Disordered" evidence="1">
    <location>
        <begin position="224"/>
        <end position="248"/>
    </location>
</feature>
<proteinExistence type="predicted"/>
<evidence type="ECO:0000313" key="4">
    <source>
        <dbReference type="Proteomes" id="UP000070328"/>
    </source>
</evidence>
<keyword evidence="4" id="KW-1185">Reference proteome</keyword>